<dbReference type="OrthoDB" id="9675250at2759"/>
<evidence type="ECO:0000256" key="6">
    <source>
        <dbReference type="ARBA" id="ARBA00012529"/>
    </source>
</evidence>
<dbReference type="EMBL" id="JAACNH010000003">
    <property type="protein sequence ID" value="KAG8446016.1"/>
    <property type="molecule type" value="Genomic_DNA"/>
</dbReference>
<feature type="non-terminal residue" evidence="18">
    <location>
        <position position="300"/>
    </location>
</feature>
<comment type="caution">
    <text evidence="18">The sequence shown here is derived from an EMBL/GenBank/DDBJ whole genome shotgun (WGS) entry which is preliminary data.</text>
</comment>
<evidence type="ECO:0000256" key="3">
    <source>
        <dbReference type="ARBA" id="ARBA00011245"/>
    </source>
</evidence>
<evidence type="ECO:0000256" key="7">
    <source>
        <dbReference type="ARBA" id="ARBA00016378"/>
    </source>
</evidence>
<dbReference type="CDD" id="cd07396">
    <property type="entry name" value="MPP_Nbla03831"/>
    <property type="match status" value="1"/>
</dbReference>
<dbReference type="PANTHER" id="PTHR16509:SF10">
    <property type="entry name" value="MANGANESE-DEPENDENT ADP-RIBOSE_CDP-ALCOHOL DIPHOSPHATASE"/>
    <property type="match status" value="1"/>
</dbReference>
<dbReference type="PANTHER" id="PTHR16509">
    <property type="match status" value="1"/>
</dbReference>
<dbReference type="Proteomes" id="UP000812440">
    <property type="component" value="Chromosome 8_10"/>
</dbReference>
<dbReference type="GO" id="GO:0047631">
    <property type="term" value="F:ADP-ribose diphosphatase activity"/>
    <property type="evidence" value="ECO:0007669"/>
    <property type="project" value="UniProtKB-EC"/>
</dbReference>
<dbReference type="EC" id="3.6.1.53" evidence="6"/>
<evidence type="ECO:0000256" key="10">
    <source>
        <dbReference type="ARBA" id="ARBA00022833"/>
    </source>
</evidence>
<evidence type="ECO:0000256" key="13">
    <source>
        <dbReference type="ARBA" id="ARBA00047486"/>
    </source>
</evidence>
<evidence type="ECO:0000256" key="16">
    <source>
        <dbReference type="ARBA" id="ARBA00049546"/>
    </source>
</evidence>
<evidence type="ECO:0000256" key="5">
    <source>
        <dbReference type="ARBA" id="ARBA00012453"/>
    </source>
</evidence>
<evidence type="ECO:0000256" key="1">
    <source>
        <dbReference type="ARBA" id="ARBA00001946"/>
    </source>
</evidence>
<evidence type="ECO:0000256" key="14">
    <source>
        <dbReference type="ARBA" id="ARBA00047636"/>
    </source>
</evidence>
<dbReference type="EC" id="3.6.1.13" evidence="5"/>
<dbReference type="InterPro" id="IPR029052">
    <property type="entry name" value="Metallo-depent_PP-like"/>
</dbReference>
<dbReference type="Pfam" id="PF00149">
    <property type="entry name" value="Metallophos"/>
    <property type="match status" value="1"/>
</dbReference>
<dbReference type="InterPro" id="IPR004843">
    <property type="entry name" value="Calcineurin-like_PHP"/>
</dbReference>
<evidence type="ECO:0000256" key="2">
    <source>
        <dbReference type="ARBA" id="ARBA00006362"/>
    </source>
</evidence>
<feature type="domain" description="Calcineurin-like phosphoesterase" evidence="17">
    <location>
        <begin position="13"/>
        <end position="245"/>
    </location>
</feature>
<evidence type="ECO:0000256" key="4">
    <source>
        <dbReference type="ARBA" id="ARBA00012443"/>
    </source>
</evidence>
<keyword evidence="8" id="KW-0479">Metal-binding</keyword>
<comment type="similarity">
    <text evidence="2">Belongs to the ADPRibase-Mn family.</text>
</comment>
<comment type="subunit">
    <text evidence="3">Monomer.</text>
</comment>
<dbReference type="EC" id="3.6.1.16" evidence="4"/>
<dbReference type="GO" id="GO:0008663">
    <property type="term" value="F:2',3'-cyclic-nucleotide 2'-phosphodiesterase activity"/>
    <property type="evidence" value="ECO:0007669"/>
    <property type="project" value="TreeGrafter"/>
</dbReference>
<sequence length="300" mass="34486">MPYEKDHLPEGLTFGVIADVQYADRDDGLSVWKTMRYYRPSLHHLRSAIREWNNENPPPKFVLQLGDVIDGSNKRFSKSEESLRVVLNEFGNLKAPCHHVWGNHDFYNFGRYNLNKSALNTRRMEDLIPSISCSENSDFYAYHFSPSSNFRFILIDTYDLSTYGDFSEPHMVTFNGGLSQAQLVWLNKVLTYSDKLGEKVIIASHVPIHPKAKPTSCLAWNYREILKTVQSHPCVVCYFAGHDHHGGFYQDASGIHHITMQGVIETPPDSNAFATVHMYEDRMVLHGRGRVKSRELNYRT</sequence>
<accession>A0A8T2JUH9</accession>
<comment type="catalytic activity">
    <reaction evidence="13">
        <text>CDP-glycerol + H2O = sn-glycerol 3-phosphate + CMP + 2 H(+)</text>
        <dbReference type="Rhea" id="RHEA:21692"/>
        <dbReference type="ChEBI" id="CHEBI:15377"/>
        <dbReference type="ChEBI" id="CHEBI:15378"/>
        <dbReference type="ChEBI" id="CHEBI:57597"/>
        <dbReference type="ChEBI" id="CHEBI:58311"/>
        <dbReference type="ChEBI" id="CHEBI:60377"/>
        <dbReference type="EC" id="3.6.1.16"/>
    </reaction>
</comment>
<evidence type="ECO:0000256" key="9">
    <source>
        <dbReference type="ARBA" id="ARBA00022801"/>
    </source>
</evidence>
<dbReference type="AlphaFoldDB" id="A0A8T2JUH9"/>
<protein>
    <recommendedName>
        <fullName evidence="7">Manganese-dependent ADP-ribose/CDP-alcohol diphosphatase</fullName>
        <ecNumber evidence="5">3.6.1.13</ecNumber>
        <ecNumber evidence="4">3.6.1.16</ecNumber>
        <ecNumber evidence="6">3.6.1.53</ecNumber>
    </recommendedName>
    <alternativeName>
        <fullName evidence="12">ADPRibase-Mn</fullName>
    </alternativeName>
    <alternativeName>
        <fullName evidence="11">CDP-choline phosphohydrolase</fullName>
    </alternativeName>
</protein>
<evidence type="ECO:0000259" key="17">
    <source>
        <dbReference type="Pfam" id="PF00149"/>
    </source>
</evidence>
<gene>
    <name evidence="18" type="ORF">GDO86_013768</name>
</gene>
<dbReference type="InterPro" id="IPR041869">
    <property type="entry name" value="MPP_ADPRM"/>
</dbReference>
<name>A0A8T2JUH9_9PIPI</name>
<comment type="catalytic activity">
    <reaction evidence="14">
        <text>CDP-choline + H2O = phosphocholine + CMP + 2 H(+)</text>
        <dbReference type="Rhea" id="RHEA:32487"/>
        <dbReference type="ChEBI" id="CHEBI:15377"/>
        <dbReference type="ChEBI" id="CHEBI:15378"/>
        <dbReference type="ChEBI" id="CHEBI:58779"/>
        <dbReference type="ChEBI" id="CHEBI:60377"/>
        <dbReference type="ChEBI" id="CHEBI:295975"/>
        <dbReference type="EC" id="3.6.1.53"/>
    </reaction>
</comment>
<proteinExistence type="inferred from homology"/>
<dbReference type="SUPFAM" id="SSF56300">
    <property type="entry name" value="Metallo-dependent phosphatases"/>
    <property type="match status" value="1"/>
</dbReference>
<evidence type="ECO:0000313" key="19">
    <source>
        <dbReference type="Proteomes" id="UP000812440"/>
    </source>
</evidence>
<dbReference type="GO" id="GO:0030145">
    <property type="term" value="F:manganese ion binding"/>
    <property type="evidence" value="ECO:0007669"/>
    <property type="project" value="TreeGrafter"/>
</dbReference>
<organism evidence="18 19">
    <name type="scientific">Hymenochirus boettgeri</name>
    <name type="common">Congo dwarf clawed frog</name>
    <dbReference type="NCBI Taxonomy" id="247094"/>
    <lineage>
        <taxon>Eukaryota</taxon>
        <taxon>Metazoa</taxon>
        <taxon>Chordata</taxon>
        <taxon>Craniata</taxon>
        <taxon>Vertebrata</taxon>
        <taxon>Euteleostomi</taxon>
        <taxon>Amphibia</taxon>
        <taxon>Batrachia</taxon>
        <taxon>Anura</taxon>
        <taxon>Pipoidea</taxon>
        <taxon>Pipidae</taxon>
        <taxon>Pipinae</taxon>
        <taxon>Hymenochirus</taxon>
    </lineage>
</organism>
<reference evidence="18" key="1">
    <citation type="thesis" date="2020" institute="ProQuest LLC" country="789 East Eisenhower Parkway, Ann Arbor, MI, USA">
        <title>Comparative Genomics and Chromosome Evolution.</title>
        <authorList>
            <person name="Mudd A.B."/>
        </authorList>
    </citation>
    <scope>NUCLEOTIDE SEQUENCE</scope>
    <source>
        <strain evidence="18">Female2</strain>
        <tissue evidence="18">Blood</tissue>
    </source>
</reference>
<comment type="catalytic activity">
    <reaction evidence="16">
        <text>ADP-D-ribose + H2O = D-ribose 5-phosphate + AMP + 2 H(+)</text>
        <dbReference type="Rhea" id="RHEA:10412"/>
        <dbReference type="ChEBI" id="CHEBI:15377"/>
        <dbReference type="ChEBI" id="CHEBI:15378"/>
        <dbReference type="ChEBI" id="CHEBI:57967"/>
        <dbReference type="ChEBI" id="CHEBI:78346"/>
        <dbReference type="ChEBI" id="CHEBI:456215"/>
        <dbReference type="EC" id="3.6.1.13"/>
    </reaction>
</comment>
<dbReference type="Gene3D" id="3.60.21.10">
    <property type="match status" value="2"/>
</dbReference>
<keyword evidence="9" id="KW-0378">Hydrolase</keyword>
<comment type="catalytic activity">
    <reaction evidence="15">
        <text>ADP-D-ribose + H2O = D-ribose 5-phosphate + AMP + 2 H(+)</text>
        <dbReference type="Rhea" id="RHEA:10412"/>
        <dbReference type="ChEBI" id="CHEBI:15377"/>
        <dbReference type="ChEBI" id="CHEBI:15378"/>
        <dbReference type="ChEBI" id="CHEBI:57967"/>
        <dbReference type="ChEBI" id="CHEBI:78346"/>
        <dbReference type="ChEBI" id="CHEBI:456215"/>
        <dbReference type="EC" id="3.6.1.53"/>
    </reaction>
</comment>
<evidence type="ECO:0000256" key="12">
    <source>
        <dbReference type="ARBA" id="ARBA00032579"/>
    </source>
</evidence>
<keyword evidence="19" id="KW-1185">Reference proteome</keyword>
<evidence type="ECO:0000256" key="15">
    <source>
        <dbReference type="ARBA" id="ARBA00047894"/>
    </source>
</evidence>
<dbReference type="GO" id="GO:0047734">
    <property type="term" value="F:CDP-glycerol diphosphatase activity"/>
    <property type="evidence" value="ECO:0007669"/>
    <property type="project" value="UniProtKB-EC"/>
</dbReference>
<keyword evidence="10" id="KW-0862">Zinc</keyword>
<evidence type="ECO:0000256" key="8">
    <source>
        <dbReference type="ARBA" id="ARBA00022723"/>
    </source>
</evidence>
<evidence type="ECO:0000256" key="11">
    <source>
        <dbReference type="ARBA" id="ARBA00030848"/>
    </source>
</evidence>
<evidence type="ECO:0000313" key="18">
    <source>
        <dbReference type="EMBL" id="KAG8446016.1"/>
    </source>
</evidence>
<comment type="cofactor">
    <cofactor evidence="1">
        <name>Mg(2+)</name>
        <dbReference type="ChEBI" id="CHEBI:18420"/>
    </cofactor>
</comment>